<dbReference type="CDD" id="cd07363">
    <property type="entry name" value="45_DOPA_Dioxygenase"/>
    <property type="match status" value="1"/>
</dbReference>
<dbReference type="EMBL" id="KU144989">
    <property type="protein sequence ID" value="AMK59471.1"/>
    <property type="molecule type" value="Genomic_DNA"/>
</dbReference>
<evidence type="ECO:0000313" key="7">
    <source>
        <dbReference type="EMBL" id="AMK59471.1"/>
    </source>
</evidence>
<comment type="cofactor">
    <cofactor evidence="1">
        <name>Zn(2+)</name>
        <dbReference type="ChEBI" id="CHEBI:29105"/>
    </cofactor>
</comment>
<keyword evidence="5" id="KW-0560">Oxidoreductase</keyword>
<reference evidence="7" key="1">
    <citation type="journal article" date="2016" name="Appl. Environ. Microbiol.">
        <title>Functional Metagenomics of a Biostimulated Petroleum-Contaminated Soil Reveals an Extraordinary Diversity of Extradiol Dioxygenases.</title>
        <authorList>
            <person name="Terron-Gonzalez L."/>
            <person name="Martin-Cabello G."/>
            <person name="Ferrer M."/>
            <person name="Santero E."/>
        </authorList>
    </citation>
    <scope>NUCLEOTIDE SEQUENCE</scope>
</reference>
<organism evidence="7">
    <name type="scientific">uncultured bacterium UPO67part1</name>
    <dbReference type="NCBI Taxonomy" id="1776986"/>
    <lineage>
        <taxon>Bacteria</taxon>
        <taxon>environmental samples</taxon>
    </lineage>
</organism>
<dbReference type="GO" id="GO:0008270">
    <property type="term" value="F:zinc ion binding"/>
    <property type="evidence" value="ECO:0007669"/>
    <property type="project" value="InterPro"/>
</dbReference>
<evidence type="ECO:0000256" key="5">
    <source>
        <dbReference type="ARBA" id="ARBA00023002"/>
    </source>
</evidence>
<accession>A0A126SYS9</accession>
<dbReference type="InterPro" id="IPR014436">
    <property type="entry name" value="Extradiol_dOase_DODA"/>
</dbReference>
<dbReference type="GO" id="GO:0016702">
    <property type="term" value="F:oxidoreductase activity, acting on single donors with incorporation of molecular oxygen, incorporation of two atoms of oxygen"/>
    <property type="evidence" value="ECO:0007669"/>
    <property type="project" value="UniProtKB-ARBA"/>
</dbReference>
<evidence type="ECO:0000256" key="2">
    <source>
        <dbReference type="ARBA" id="ARBA00007581"/>
    </source>
</evidence>
<dbReference type="SUPFAM" id="SSF53213">
    <property type="entry name" value="LigB-like"/>
    <property type="match status" value="1"/>
</dbReference>
<dbReference type="GO" id="GO:0008198">
    <property type="term" value="F:ferrous iron binding"/>
    <property type="evidence" value="ECO:0007669"/>
    <property type="project" value="InterPro"/>
</dbReference>
<comment type="similarity">
    <text evidence="2">Belongs to the DODA-type extradiol aromatic ring-opening dioxygenase family.</text>
</comment>
<evidence type="ECO:0000256" key="3">
    <source>
        <dbReference type="ARBA" id="ARBA00022723"/>
    </source>
</evidence>
<keyword evidence="3" id="KW-0479">Metal-binding</keyword>
<dbReference type="PANTHER" id="PTHR30096">
    <property type="entry name" value="4,5-DOPA DIOXYGENASE EXTRADIOL-LIKE PROTEIN"/>
    <property type="match status" value="1"/>
</dbReference>
<feature type="domain" description="Extradiol ring-cleavage dioxygenase class III enzyme subunit B" evidence="6">
    <location>
        <begin position="16"/>
        <end position="269"/>
    </location>
</feature>
<dbReference type="Gene3D" id="3.40.830.10">
    <property type="entry name" value="LigB-like"/>
    <property type="match status" value="1"/>
</dbReference>
<dbReference type="PIRSF" id="PIRSF006157">
    <property type="entry name" value="Doxgns_DODA"/>
    <property type="match status" value="1"/>
</dbReference>
<sequence>MLANDQQDIFMPRQPALFVSHGSPMLAFEDVPARSFLLGLAPQLAEPRAVLVISAHHEEEQPTVTTSPAPGTIHDFYGFPQALYRLTYPAPGAPALAERVAALLSERGHDVARDPERGLDHGAWVPLLLINPYADIPVVQLSISPHRDAAWHLALGEALRPLRDEGVLILASGSITHNLRDLTRTEAGATPAAWASEFTEWVHDRVGTHRTAELVRYRELAPHAVHAHPTDEHFLPFFVALGAAHGDEPAERLHHSFTYGALGMDVYAFGKLGN</sequence>
<evidence type="ECO:0000256" key="4">
    <source>
        <dbReference type="ARBA" id="ARBA00022833"/>
    </source>
</evidence>
<evidence type="ECO:0000256" key="1">
    <source>
        <dbReference type="ARBA" id="ARBA00001947"/>
    </source>
</evidence>
<gene>
    <name evidence="7" type="primary">edoX1</name>
</gene>
<name>A0A126SYS9_9BACT</name>
<dbReference type="PANTHER" id="PTHR30096:SF0">
    <property type="entry name" value="4,5-DOPA DIOXYGENASE EXTRADIOL-LIKE PROTEIN"/>
    <property type="match status" value="1"/>
</dbReference>
<proteinExistence type="inferred from homology"/>
<dbReference type="AlphaFoldDB" id="A0A126SYS9"/>
<protein>
    <submittedName>
        <fullName evidence="7">Extradiol ring-cleavage dioxygenase</fullName>
    </submittedName>
</protein>
<dbReference type="Pfam" id="PF02900">
    <property type="entry name" value="LigB"/>
    <property type="match status" value="1"/>
</dbReference>
<keyword evidence="7" id="KW-0223">Dioxygenase</keyword>
<keyword evidence="4" id="KW-0862">Zinc</keyword>
<evidence type="ECO:0000259" key="6">
    <source>
        <dbReference type="Pfam" id="PF02900"/>
    </source>
</evidence>
<dbReference type="InterPro" id="IPR004183">
    <property type="entry name" value="Xdiol_dOase_suB"/>
</dbReference>